<organism evidence="2 3">
    <name type="scientific">Caerostris extrusa</name>
    <name type="common">Bark spider</name>
    <name type="synonym">Caerostris bankana</name>
    <dbReference type="NCBI Taxonomy" id="172846"/>
    <lineage>
        <taxon>Eukaryota</taxon>
        <taxon>Metazoa</taxon>
        <taxon>Ecdysozoa</taxon>
        <taxon>Arthropoda</taxon>
        <taxon>Chelicerata</taxon>
        <taxon>Arachnida</taxon>
        <taxon>Araneae</taxon>
        <taxon>Araneomorphae</taxon>
        <taxon>Entelegynae</taxon>
        <taxon>Araneoidea</taxon>
        <taxon>Araneidae</taxon>
        <taxon>Caerostris</taxon>
    </lineage>
</organism>
<comment type="caution">
    <text evidence="2">The sequence shown here is derived from an EMBL/GenBank/DDBJ whole genome shotgun (WGS) entry which is preliminary data.</text>
</comment>
<accession>A0AAV4WXB4</accession>
<gene>
    <name evidence="2" type="primary">AVEN_219509_1</name>
    <name evidence="2" type="ORF">CEXT_421561</name>
</gene>
<keyword evidence="3" id="KW-1185">Reference proteome</keyword>
<feature type="region of interest" description="Disordered" evidence="1">
    <location>
        <begin position="56"/>
        <end position="84"/>
    </location>
</feature>
<feature type="region of interest" description="Disordered" evidence="1">
    <location>
        <begin position="259"/>
        <end position="282"/>
    </location>
</feature>
<dbReference type="AlphaFoldDB" id="A0AAV4WXB4"/>
<name>A0AAV4WXB4_CAEEX</name>
<dbReference type="Proteomes" id="UP001054945">
    <property type="component" value="Unassembled WGS sequence"/>
</dbReference>
<reference evidence="2 3" key="1">
    <citation type="submission" date="2021-06" db="EMBL/GenBank/DDBJ databases">
        <title>Caerostris extrusa draft genome.</title>
        <authorList>
            <person name="Kono N."/>
            <person name="Arakawa K."/>
        </authorList>
    </citation>
    <scope>NUCLEOTIDE SEQUENCE [LARGE SCALE GENOMIC DNA]</scope>
</reference>
<evidence type="ECO:0000256" key="1">
    <source>
        <dbReference type="SAM" id="MobiDB-lite"/>
    </source>
</evidence>
<sequence>MDQLFDTYKQIVDRAISLGLLSEESKSYYMSITYASVLGATVGISSEIEMPSCSWEDTGINNTTDTHECSEEPAEDVQSQEDQLNHSSLLNSHELSNGTSGFESYYNRRQMNANKDFEDRKSEAIGGSIENYNILDINHFQKMNQCSPETDTDVNSLLKNACKISSDDSPIIRLSKLPVSKHRSRIPKRDNVACVDKNKTTSEICHSSNINTGFIKQIIDEALSSQNDRSTVVPSNAIPIPSQFNDDNDLEPQVKIKEPAAIAKDKRNPHHGKQNSKNAVSSCHVDVQENIKSLSSWKKLSTSVKSKSCFEGHFPSVDVPEDLIQFSSSDEANFSKAIQVCDNAGENLENRSDDSICKESIQTEVEDEKLLNVNIICQFFPSSSSDGKNDTTSLEKYHSQKWKTINLFLQVM</sequence>
<proteinExistence type="predicted"/>
<protein>
    <submittedName>
        <fullName evidence="2">Uncharacterized protein</fullName>
    </submittedName>
</protein>
<dbReference type="EMBL" id="BPLR01016862">
    <property type="protein sequence ID" value="GIY86918.1"/>
    <property type="molecule type" value="Genomic_DNA"/>
</dbReference>
<evidence type="ECO:0000313" key="3">
    <source>
        <dbReference type="Proteomes" id="UP001054945"/>
    </source>
</evidence>
<evidence type="ECO:0000313" key="2">
    <source>
        <dbReference type="EMBL" id="GIY86918.1"/>
    </source>
</evidence>